<sequence>MSCWILCKRYGGRFLFYFQSVLWVLVNCSLFFLELPHIQILSLKYTFYLVGMISFIMTFKKMIQVSFMDLVMPHVGKSKEQKDKSDTKDKKEGKVKKRKPITEFDEYSFCDVCDGYVLHFDHHCILMGNCVAYQNYKHFIGFLINGIFNLLVPNFLIKLIFSVLGYKHYGFRLFMVNLHAMLVAYLGIACLILSIALVALLWTNISDTLEYWEEKIRKKNPKEADRLKRRGLFGGGKLCLMKFYKVKSFREIIM</sequence>
<protein>
    <recommendedName>
        <fullName evidence="8">Palmitoyltransferase</fullName>
        <ecNumber evidence="8">2.3.1.225</ecNumber>
    </recommendedName>
</protein>
<dbReference type="Proteomes" id="UP001295684">
    <property type="component" value="Unassembled WGS sequence"/>
</dbReference>
<evidence type="ECO:0000256" key="1">
    <source>
        <dbReference type="ARBA" id="ARBA00004141"/>
    </source>
</evidence>
<proteinExistence type="inferred from homology"/>
<dbReference type="AlphaFoldDB" id="A0AAD1XJT2"/>
<evidence type="ECO:0000256" key="2">
    <source>
        <dbReference type="ARBA" id="ARBA00022679"/>
    </source>
</evidence>
<dbReference type="GO" id="GO:0005783">
    <property type="term" value="C:endoplasmic reticulum"/>
    <property type="evidence" value="ECO:0007669"/>
    <property type="project" value="TreeGrafter"/>
</dbReference>
<evidence type="ECO:0000256" key="5">
    <source>
        <dbReference type="ARBA" id="ARBA00023136"/>
    </source>
</evidence>
<dbReference type="EC" id="2.3.1.225" evidence="8"/>
<feature type="transmembrane region" description="Helical" evidence="8">
    <location>
        <begin position="139"/>
        <end position="161"/>
    </location>
</feature>
<comment type="similarity">
    <text evidence="7">Belongs to the DHHC palmitoyltransferase family. PFA5 subfamily.</text>
</comment>
<name>A0AAD1XJT2_EUPCR</name>
<dbReference type="GO" id="GO:0005794">
    <property type="term" value="C:Golgi apparatus"/>
    <property type="evidence" value="ECO:0007669"/>
    <property type="project" value="TreeGrafter"/>
</dbReference>
<dbReference type="PANTHER" id="PTHR22883:SF23">
    <property type="entry name" value="PALMITOYLTRANSFERASE ZDHHC6"/>
    <property type="match status" value="1"/>
</dbReference>
<evidence type="ECO:0000259" key="9">
    <source>
        <dbReference type="Pfam" id="PF01529"/>
    </source>
</evidence>
<evidence type="ECO:0000256" key="7">
    <source>
        <dbReference type="ARBA" id="ARBA00038298"/>
    </source>
</evidence>
<dbReference type="GO" id="GO:0016020">
    <property type="term" value="C:membrane"/>
    <property type="evidence" value="ECO:0007669"/>
    <property type="project" value="UniProtKB-SubCell"/>
</dbReference>
<dbReference type="PANTHER" id="PTHR22883">
    <property type="entry name" value="ZINC FINGER DHHC DOMAIN CONTAINING PROTEIN"/>
    <property type="match status" value="1"/>
</dbReference>
<keyword evidence="6 8" id="KW-0012">Acyltransferase</keyword>
<evidence type="ECO:0000256" key="8">
    <source>
        <dbReference type="RuleBase" id="RU079119"/>
    </source>
</evidence>
<dbReference type="PROSITE" id="PS50216">
    <property type="entry name" value="DHHC"/>
    <property type="match status" value="1"/>
</dbReference>
<evidence type="ECO:0000313" key="10">
    <source>
        <dbReference type="EMBL" id="CAI2373982.1"/>
    </source>
</evidence>
<dbReference type="EMBL" id="CAMPGE010015353">
    <property type="protein sequence ID" value="CAI2373982.1"/>
    <property type="molecule type" value="Genomic_DNA"/>
</dbReference>
<comment type="subcellular location">
    <subcellularLocation>
        <location evidence="1">Membrane</location>
        <topology evidence="1">Multi-pass membrane protein</topology>
    </subcellularLocation>
</comment>
<dbReference type="InterPro" id="IPR001594">
    <property type="entry name" value="Palmitoyltrfase_DHHC"/>
</dbReference>
<evidence type="ECO:0000256" key="6">
    <source>
        <dbReference type="ARBA" id="ARBA00023315"/>
    </source>
</evidence>
<dbReference type="Pfam" id="PF01529">
    <property type="entry name" value="DHHC"/>
    <property type="match status" value="1"/>
</dbReference>
<comment type="domain">
    <text evidence="8">The DHHC domain is required for palmitoyltransferase activity.</text>
</comment>
<dbReference type="GO" id="GO:0019706">
    <property type="term" value="F:protein-cysteine S-palmitoyltransferase activity"/>
    <property type="evidence" value="ECO:0007669"/>
    <property type="project" value="UniProtKB-EC"/>
</dbReference>
<comment type="catalytic activity">
    <reaction evidence="8">
        <text>L-cysteinyl-[protein] + hexadecanoyl-CoA = S-hexadecanoyl-L-cysteinyl-[protein] + CoA</text>
        <dbReference type="Rhea" id="RHEA:36683"/>
        <dbReference type="Rhea" id="RHEA-COMP:10131"/>
        <dbReference type="Rhea" id="RHEA-COMP:11032"/>
        <dbReference type="ChEBI" id="CHEBI:29950"/>
        <dbReference type="ChEBI" id="CHEBI:57287"/>
        <dbReference type="ChEBI" id="CHEBI:57379"/>
        <dbReference type="ChEBI" id="CHEBI:74151"/>
        <dbReference type="EC" id="2.3.1.225"/>
    </reaction>
</comment>
<feature type="domain" description="Palmitoyltransferase DHHC" evidence="9">
    <location>
        <begin position="92"/>
        <end position="206"/>
    </location>
</feature>
<evidence type="ECO:0000313" key="11">
    <source>
        <dbReference type="Proteomes" id="UP001295684"/>
    </source>
</evidence>
<keyword evidence="5 8" id="KW-0472">Membrane</keyword>
<feature type="transmembrane region" description="Helical" evidence="8">
    <location>
        <begin position="45"/>
        <end position="63"/>
    </location>
</feature>
<evidence type="ECO:0000256" key="3">
    <source>
        <dbReference type="ARBA" id="ARBA00022692"/>
    </source>
</evidence>
<keyword evidence="11" id="KW-1185">Reference proteome</keyword>
<dbReference type="GO" id="GO:0006612">
    <property type="term" value="P:protein targeting to membrane"/>
    <property type="evidence" value="ECO:0007669"/>
    <property type="project" value="TreeGrafter"/>
</dbReference>
<evidence type="ECO:0000256" key="4">
    <source>
        <dbReference type="ARBA" id="ARBA00022989"/>
    </source>
</evidence>
<feature type="transmembrane region" description="Helical" evidence="8">
    <location>
        <begin position="14"/>
        <end position="33"/>
    </location>
</feature>
<accession>A0AAD1XJT2</accession>
<dbReference type="InterPro" id="IPR039859">
    <property type="entry name" value="PFA4/ZDH16/20/ERF2-like"/>
</dbReference>
<comment type="caution">
    <text evidence="10">The sequence shown here is derived from an EMBL/GenBank/DDBJ whole genome shotgun (WGS) entry which is preliminary data.</text>
</comment>
<keyword evidence="4 8" id="KW-1133">Transmembrane helix</keyword>
<reference evidence="10" key="1">
    <citation type="submission" date="2023-07" db="EMBL/GenBank/DDBJ databases">
        <authorList>
            <consortium name="AG Swart"/>
            <person name="Singh M."/>
            <person name="Singh A."/>
            <person name="Seah K."/>
            <person name="Emmerich C."/>
        </authorList>
    </citation>
    <scope>NUCLEOTIDE SEQUENCE</scope>
    <source>
        <strain evidence="10">DP1</strain>
    </source>
</reference>
<keyword evidence="3 8" id="KW-0812">Transmembrane</keyword>
<organism evidence="10 11">
    <name type="scientific">Euplotes crassus</name>
    <dbReference type="NCBI Taxonomy" id="5936"/>
    <lineage>
        <taxon>Eukaryota</taxon>
        <taxon>Sar</taxon>
        <taxon>Alveolata</taxon>
        <taxon>Ciliophora</taxon>
        <taxon>Intramacronucleata</taxon>
        <taxon>Spirotrichea</taxon>
        <taxon>Hypotrichia</taxon>
        <taxon>Euplotida</taxon>
        <taxon>Euplotidae</taxon>
        <taxon>Moneuplotes</taxon>
    </lineage>
</organism>
<gene>
    <name evidence="10" type="ORF">ECRASSUSDP1_LOCUS15331</name>
</gene>
<keyword evidence="2 8" id="KW-0808">Transferase</keyword>
<feature type="transmembrane region" description="Helical" evidence="8">
    <location>
        <begin position="182"/>
        <end position="202"/>
    </location>
</feature>